<keyword evidence="5" id="KW-0326">Glycosidase</keyword>
<dbReference type="Gene3D" id="3.90.400.10">
    <property type="entry name" value="Oligo-1,6-glucosidase, Domain 2"/>
    <property type="match status" value="1"/>
</dbReference>
<feature type="chain" id="PRO_5028317686" description="alpha-glucosidase" evidence="6">
    <location>
        <begin position="18"/>
        <end position="565"/>
    </location>
</feature>
<dbReference type="EMBL" id="CADCXW020000344">
    <property type="protein sequence ID" value="CAD1578909.1"/>
    <property type="molecule type" value="Genomic_DNA"/>
</dbReference>
<keyword evidence="5" id="KW-0378">Hydrolase</keyword>
<protein>
    <recommendedName>
        <fullName evidence="3">alpha-glucosidase</fullName>
        <ecNumber evidence="3">3.2.1.20</ecNumber>
    </recommendedName>
</protein>
<dbReference type="EC" id="3.2.1.20" evidence="3"/>
<dbReference type="FunFam" id="3.90.400.10:FF:000001">
    <property type="entry name" value="Maltase A3, isoform A"/>
    <property type="match status" value="1"/>
</dbReference>
<evidence type="ECO:0000256" key="1">
    <source>
        <dbReference type="ARBA" id="ARBA00001657"/>
    </source>
</evidence>
<dbReference type="Pfam" id="PF00128">
    <property type="entry name" value="Alpha-amylase"/>
    <property type="match status" value="1"/>
</dbReference>
<organism evidence="8">
    <name type="scientific">Bracon brevicornis</name>
    <dbReference type="NCBI Taxonomy" id="1563983"/>
    <lineage>
        <taxon>Eukaryota</taxon>
        <taxon>Metazoa</taxon>
        <taxon>Ecdysozoa</taxon>
        <taxon>Arthropoda</taxon>
        <taxon>Hexapoda</taxon>
        <taxon>Insecta</taxon>
        <taxon>Pterygota</taxon>
        <taxon>Neoptera</taxon>
        <taxon>Endopterygota</taxon>
        <taxon>Hymenoptera</taxon>
        <taxon>Apocrita</taxon>
        <taxon>Ichneumonoidea</taxon>
        <taxon>Braconidae</taxon>
        <taxon>Braconinae</taxon>
        <taxon>Bracon</taxon>
    </lineage>
</organism>
<comment type="similarity">
    <text evidence="2">Belongs to the glycosyl hydrolase 13 family.</text>
</comment>
<feature type="signal peptide" evidence="6">
    <location>
        <begin position="1"/>
        <end position="17"/>
    </location>
</feature>
<evidence type="ECO:0000256" key="4">
    <source>
        <dbReference type="ARBA" id="ARBA00023180"/>
    </source>
</evidence>
<comment type="catalytic activity">
    <reaction evidence="1">
        <text>Hydrolysis of terminal, non-reducing (1-&gt;4)-linked alpha-D-glucose residues with release of alpha-D-glucose.</text>
        <dbReference type="EC" id="3.2.1.20"/>
    </reaction>
</comment>
<sequence length="565" mass="64599">MLKQLLLFGCLLISTSSAPSSNLSEDWWRDTFIYQIYPRSFKDSDGDGIGDLTGITSKLDHLVDLNVSALWMSPIFTSPQEDFGYDIANFTDVDPIYGNLEELTKLTKEAHARGLKVILDLVPNHSSDKHPWFAKSIQRIKPYDEFYVWKDAKIINGTRQPPNNWLSVFFGSAWEWNEQRQQYYLHQFAISQPDLNYRSPLLRKEMENVFTFWADREIDGFRIDSLNYLVEDAEFRDQPEIPNTGLPSDDPDTQERIYTKDLPENYDILGSWRAILDSRKDRRYILLTEVYADLPLQVKFYDYGSNVPFNFMFVVGLNNKSTPLDFKRKIDEWNNNIPKGHDYMANWVVDNHDNKRTSDRFGIQRADQISMLAAILPGIGVIYNGDEIGMEDTFISWEDTVDTEGCSAGPDRYLQLSRDAERTPFQWDSTKNAGFSNGNRTWLPVNDNYKTLNLEAQKGNPTSHYNIMKKLIDSKKLPIIRDGSTEVVLATENVLTVVRRLEDNFPIVLLINFLSEPVTIDASAWLNIPTSMNVYVASVGSNIPFGATLDTTALTLPGAASVVLH</sequence>
<dbReference type="PANTHER" id="PTHR10357:SF179">
    <property type="entry name" value="NEUTRAL AND BASIC AMINO ACID TRANSPORT PROTEIN RBAT"/>
    <property type="match status" value="1"/>
</dbReference>
<dbReference type="GO" id="GO:0004558">
    <property type="term" value="F:alpha-1,4-glucosidase activity"/>
    <property type="evidence" value="ECO:0007669"/>
    <property type="project" value="UniProtKB-EC"/>
</dbReference>
<dbReference type="InterPro" id="IPR017853">
    <property type="entry name" value="GH"/>
</dbReference>
<evidence type="ECO:0000256" key="6">
    <source>
        <dbReference type="SAM" id="SignalP"/>
    </source>
</evidence>
<dbReference type="Gene3D" id="3.20.20.80">
    <property type="entry name" value="Glycosidases"/>
    <property type="match status" value="1"/>
</dbReference>
<reference evidence="8" key="1">
    <citation type="submission" date="2020-07" db="EMBL/GenBank/DDBJ databases">
        <authorList>
            <person name="Ferguson B K."/>
        </authorList>
    </citation>
    <scope>NUCLEOTIDE SEQUENCE</scope>
    <source>
        <strain evidence="8">L06</strain>
    </source>
</reference>
<feature type="domain" description="Glycosyl hydrolase family 13 catalytic" evidence="7">
    <location>
        <begin position="35"/>
        <end position="422"/>
    </location>
</feature>
<name>A0A6V7LSA0_9HYME</name>
<dbReference type="InterPro" id="IPR045857">
    <property type="entry name" value="O16G_dom_2"/>
</dbReference>
<evidence type="ECO:0000259" key="7">
    <source>
        <dbReference type="SMART" id="SM00642"/>
    </source>
</evidence>
<keyword evidence="4" id="KW-0325">Glycoprotein</keyword>
<dbReference type="SMART" id="SM00642">
    <property type="entry name" value="Aamy"/>
    <property type="match status" value="1"/>
</dbReference>
<dbReference type="AlphaFoldDB" id="A0A6V7LSA0"/>
<evidence type="ECO:0000256" key="3">
    <source>
        <dbReference type="ARBA" id="ARBA00012741"/>
    </source>
</evidence>
<dbReference type="CDD" id="cd11328">
    <property type="entry name" value="AmyAc_maltase"/>
    <property type="match status" value="1"/>
</dbReference>
<evidence type="ECO:0000256" key="2">
    <source>
        <dbReference type="ARBA" id="ARBA00008061"/>
    </source>
</evidence>
<keyword evidence="6" id="KW-0732">Signal</keyword>
<evidence type="ECO:0000313" key="8">
    <source>
        <dbReference type="EMBL" id="CAD1578909.1"/>
    </source>
</evidence>
<evidence type="ECO:0000256" key="5">
    <source>
        <dbReference type="ARBA" id="ARBA00023295"/>
    </source>
</evidence>
<dbReference type="PANTHER" id="PTHR10357">
    <property type="entry name" value="ALPHA-AMYLASE FAMILY MEMBER"/>
    <property type="match status" value="1"/>
</dbReference>
<proteinExistence type="inferred from homology"/>
<dbReference type="GO" id="GO:0005975">
    <property type="term" value="P:carbohydrate metabolic process"/>
    <property type="evidence" value="ECO:0007669"/>
    <property type="project" value="InterPro"/>
</dbReference>
<gene>
    <name evidence="8" type="ORF">BBRV_LOCUS113797</name>
</gene>
<dbReference type="InterPro" id="IPR006047">
    <property type="entry name" value="GH13_cat_dom"/>
</dbReference>
<dbReference type="SUPFAM" id="SSF51445">
    <property type="entry name" value="(Trans)glycosidases"/>
    <property type="match status" value="1"/>
</dbReference>
<accession>A0A6V7LSA0</accession>